<dbReference type="PANTHER" id="PTHR43044">
    <property type="match status" value="1"/>
</dbReference>
<dbReference type="OrthoDB" id="140980at2"/>
<keyword evidence="1" id="KW-0472">Membrane</keyword>
<keyword evidence="1" id="KW-1133">Transmembrane helix</keyword>
<dbReference type="Proteomes" id="UP000317909">
    <property type="component" value="Chromosome"/>
</dbReference>
<feature type="transmembrane region" description="Helical" evidence="1">
    <location>
        <begin position="45"/>
        <end position="67"/>
    </location>
</feature>
<evidence type="ECO:0008006" key="4">
    <source>
        <dbReference type="Google" id="ProtNLM"/>
    </source>
</evidence>
<evidence type="ECO:0000256" key="1">
    <source>
        <dbReference type="SAM" id="Phobius"/>
    </source>
</evidence>
<keyword evidence="3" id="KW-1185">Reference proteome</keyword>
<name>A0A517U2T9_9BACT</name>
<feature type="transmembrane region" description="Helical" evidence="1">
    <location>
        <begin position="355"/>
        <end position="374"/>
    </location>
</feature>
<organism evidence="2 3">
    <name type="scientific">Lacipirellula limnantheis</name>
    <dbReference type="NCBI Taxonomy" id="2528024"/>
    <lineage>
        <taxon>Bacteria</taxon>
        <taxon>Pseudomonadati</taxon>
        <taxon>Planctomycetota</taxon>
        <taxon>Planctomycetia</taxon>
        <taxon>Pirellulales</taxon>
        <taxon>Lacipirellulaceae</taxon>
        <taxon>Lacipirellula</taxon>
    </lineage>
</organism>
<accession>A0A517U2T9</accession>
<evidence type="ECO:0000313" key="3">
    <source>
        <dbReference type="Proteomes" id="UP000317909"/>
    </source>
</evidence>
<dbReference type="AlphaFoldDB" id="A0A517U2T9"/>
<dbReference type="EMBL" id="CP036339">
    <property type="protein sequence ID" value="QDT74941.1"/>
    <property type="molecule type" value="Genomic_DNA"/>
</dbReference>
<feature type="transmembrane region" description="Helical" evidence="1">
    <location>
        <begin position="317"/>
        <end position="335"/>
    </location>
</feature>
<feature type="transmembrane region" description="Helical" evidence="1">
    <location>
        <begin position="198"/>
        <end position="223"/>
    </location>
</feature>
<sequence>MTPASNQQPAARSPLQLAGGAIVVGAIVGAIGWNQNHHQFFASYLVAWLFWNGLALGSMALLLLHNLTGGKWMEPVRPYLRAAAGLIPVMAILFIPIALNLKQIYEWADPAVVEGDAMLQYKAKFYLNPSGFYIRAAIYFTLWISLVGLLSWQGRANAAPDTPAYNRFRRFSGIGLGLHGLAVTFSSIDWMMSLEPHWFSAIYGVIIFAAQGVGALALSIALATRAARSRGELSKLQIHEFHDLGKLMSGLIMFWMYVQFSQLFIIWYGNLPEEVVWVIRRLEHGWLWVALSLLAFHWMVPFFGLLSREWKRNPARLGFMATLIVVMEWVMYVWYVEPAVQAHAHHGEYHPFFPWIDAGLTAAIGGIWWLVFTLRQPKTFAQAEAVAAKNKKKGARHG</sequence>
<feature type="transmembrane region" description="Helical" evidence="1">
    <location>
        <begin position="173"/>
        <end position="192"/>
    </location>
</feature>
<reference evidence="2 3" key="1">
    <citation type="submission" date="2019-02" db="EMBL/GenBank/DDBJ databases">
        <title>Deep-cultivation of Planctomycetes and their phenomic and genomic characterization uncovers novel biology.</title>
        <authorList>
            <person name="Wiegand S."/>
            <person name="Jogler M."/>
            <person name="Boedeker C."/>
            <person name="Pinto D."/>
            <person name="Vollmers J."/>
            <person name="Rivas-Marin E."/>
            <person name="Kohn T."/>
            <person name="Peeters S.H."/>
            <person name="Heuer A."/>
            <person name="Rast P."/>
            <person name="Oberbeckmann S."/>
            <person name="Bunk B."/>
            <person name="Jeske O."/>
            <person name="Meyerdierks A."/>
            <person name="Storesund J.E."/>
            <person name="Kallscheuer N."/>
            <person name="Luecker S."/>
            <person name="Lage O.M."/>
            <person name="Pohl T."/>
            <person name="Merkel B.J."/>
            <person name="Hornburger P."/>
            <person name="Mueller R.-W."/>
            <person name="Bruemmer F."/>
            <person name="Labrenz M."/>
            <person name="Spormann A.M."/>
            <person name="Op den Camp H."/>
            <person name="Overmann J."/>
            <person name="Amann R."/>
            <person name="Jetten M.S.M."/>
            <person name="Mascher T."/>
            <person name="Medema M.H."/>
            <person name="Devos D.P."/>
            <person name="Kaster A.-K."/>
            <person name="Ovreas L."/>
            <person name="Rohde M."/>
            <person name="Galperin M.Y."/>
            <person name="Jogler C."/>
        </authorList>
    </citation>
    <scope>NUCLEOTIDE SEQUENCE [LARGE SCALE GENOMIC DNA]</scope>
    <source>
        <strain evidence="2 3">I41</strain>
    </source>
</reference>
<dbReference type="RefSeq" id="WP_145434653.1">
    <property type="nucleotide sequence ID" value="NZ_CP036339.1"/>
</dbReference>
<feature type="transmembrane region" description="Helical" evidence="1">
    <location>
        <begin position="286"/>
        <end position="305"/>
    </location>
</feature>
<gene>
    <name evidence="2" type="ORF">I41_41450</name>
</gene>
<feature type="transmembrane region" description="Helical" evidence="1">
    <location>
        <begin position="15"/>
        <end position="33"/>
    </location>
</feature>
<evidence type="ECO:0000313" key="2">
    <source>
        <dbReference type="EMBL" id="QDT74941.1"/>
    </source>
</evidence>
<proteinExistence type="predicted"/>
<keyword evidence="1" id="KW-0812">Transmembrane</keyword>
<protein>
    <recommendedName>
        <fullName evidence="4">Quinol:cytochrome c oxidoreductase quinone-binding subunit 2</fullName>
    </recommendedName>
</protein>
<feature type="transmembrane region" description="Helical" evidence="1">
    <location>
        <begin position="244"/>
        <end position="266"/>
    </location>
</feature>
<feature type="transmembrane region" description="Helical" evidence="1">
    <location>
        <begin position="132"/>
        <end position="152"/>
    </location>
</feature>
<dbReference type="KEGG" id="llh:I41_41450"/>
<feature type="transmembrane region" description="Helical" evidence="1">
    <location>
        <begin position="79"/>
        <end position="99"/>
    </location>
</feature>
<dbReference type="PANTHER" id="PTHR43044:SF1">
    <property type="entry name" value="QUINOL:CYTOCHROME C OXIDOREDUCTASE QUINONE-BINDING SUBUNIT 2"/>
    <property type="match status" value="1"/>
</dbReference>